<name>A0A323VDV1_9ACTN</name>
<dbReference type="Proteomes" id="UP000580718">
    <property type="component" value="Unassembled WGS sequence"/>
</dbReference>
<keyword evidence="2" id="KW-0472">Membrane</keyword>
<evidence type="ECO:0000313" key="4">
    <source>
        <dbReference type="EMBL" id="PZA22380.1"/>
    </source>
</evidence>
<dbReference type="EMBL" id="QKNV01000035">
    <property type="protein sequence ID" value="PZA22380.1"/>
    <property type="molecule type" value="Genomic_DNA"/>
</dbReference>
<reference evidence="3 6" key="2">
    <citation type="submission" date="2020-08" db="EMBL/GenBank/DDBJ databases">
        <title>Sequencing the genomes of 1000 actinobacteria strains.</title>
        <authorList>
            <person name="Klenk H.-P."/>
        </authorList>
    </citation>
    <scope>NUCLEOTIDE SEQUENCE [LARGE SCALE GENOMIC DNA]</scope>
    <source>
        <strain evidence="3 6">DSM 16678</strain>
    </source>
</reference>
<gene>
    <name evidence="4" type="ORF">DMO24_05420</name>
    <name evidence="3" type="ORF">FHX36_001713</name>
</gene>
<sequence length="110" mass="11430">MPVIETVLIYGVIPLAVFLLLALATLIPGRGQQKTRYRPGQPWTAAPVWWEPHPDTSAGAAHGSDHGDAHADGHHGPSLGPTTAALAIGQGPHVPEPARRTAAGGARGTW</sequence>
<evidence type="ECO:0000256" key="2">
    <source>
        <dbReference type="SAM" id="Phobius"/>
    </source>
</evidence>
<dbReference type="RefSeq" id="WP_110551321.1">
    <property type="nucleotide sequence ID" value="NZ_JACIBU010000001.1"/>
</dbReference>
<evidence type="ECO:0000313" key="6">
    <source>
        <dbReference type="Proteomes" id="UP000580718"/>
    </source>
</evidence>
<keyword evidence="5" id="KW-1185">Reference proteome</keyword>
<dbReference type="Proteomes" id="UP000247602">
    <property type="component" value="Unassembled WGS sequence"/>
</dbReference>
<feature type="compositionally biased region" description="Basic and acidic residues" evidence="1">
    <location>
        <begin position="63"/>
        <end position="75"/>
    </location>
</feature>
<keyword evidence="2" id="KW-1133">Transmembrane helix</keyword>
<comment type="caution">
    <text evidence="4">The sequence shown here is derived from an EMBL/GenBank/DDBJ whole genome shotgun (WGS) entry which is preliminary data.</text>
</comment>
<protein>
    <submittedName>
        <fullName evidence="4">Uncharacterized protein</fullName>
    </submittedName>
</protein>
<proteinExistence type="predicted"/>
<evidence type="ECO:0000256" key="1">
    <source>
        <dbReference type="SAM" id="MobiDB-lite"/>
    </source>
</evidence>
<feature type="transmembrane region" description="Helical" evidence="2">
    <location>
        <begin position="6"/>
        <end position="27"/>
    </location>
</feature>
<dbReference type="AlphaFoldDB" id="A0A323VDV1"/>
<organism evidence="4 5">
    <name type="scientific">Modestobacter versicolor</name>
    <dbReference type="NCBI Taxonomy" id="429133"/>
    <lineage>
        <taxon>Bacteria</taxon>
        <taxon>Bacillati</taxon>
        <taxon>Actinomycetota</taxon>
        <taxon>Actinomycetes</taxon>
        <taxon>Geodermatophilales</taxon>
        <taxon>Geodermatophilaceae</taxon>
        <taxon>Modestobacter</taxon>
    </lineage>
</organism>
<accession>A0A323VDV1</accession>
<keyword evidence="2" id="KW-0812">Transmembrane</keyword>
<dbReference type="OrthoDB" id="5193416at2"/>
<reference evidence="4 5" key="1">
    <citation type="submission" date="2018-06" db="EMBL/GenBank/DDBJ databases">
        <title>Draft genome sequence of Modestobacter versicolor CP153-2.</title>
        <authorList>
            <person name="Gundlapally S.R."/>
        </authorList>
    </citation>
    <scope>NUCLEOTIDE SEQUENCE [LARGE SCALE GENOMIC DNA]</scope>
    <source>
        <strain evidence="4 5">CP153-2</strain>
    </source>
</reference>
<evidence type="ECO:0000313" key="5">
    <source>
        <dbReference type="Proteomes" id="UP000247602"/>
    </source>
</evidence>
<evidence type="ECO:0000313" key="3">
    <source>
        <dbReference type="EMBL" id="MBB3675978.1"/>
    </source>
</evidence>
<feature type="region of interest" description="Disordered" evidence="1">
    <location>
        <begin position="47"/>
        <end position="110"/>
    </location>
</feature>
<dbReference type="EMBL" id="JACIBU010000001">
    <property type="protein sequence ID" value="MBB3675978.1"/>
    <property type="molecule type" value="Genomic_DNA"/>
</dbReference>